<dbReference type="GO" id="GO:0000428">
    <property type="term" value="C:DNA-directed RNA polymerase complex"/>
    <property type="evidence" value="ECO:0007669"/>
    <property type="project" value="UniProtKB-KW"/>
</dbReference>
<dbReference type="InterPro" id="IPR007645">
    <property type="entry name" value="RNA_pol_Rpb2_3"/>
</dbReference>
<dbReference type="InterPro" id="IPR007121">
    <property type="entry name" value="RNA_pol_bsu_CS"/>
</dbReference>
<evidence type="ECO:0000259" key="11">
    <source>
        <dbReference type="Pfam" id="PF00562"/>
    </source>
</evidence>
<dbReference type="Gene3D" id="3.90.1800.10">
    <property type="entry name" value="RNA polymerase alpha subunit dimerisation domain"/>
    <property type="match status" value="1"/>
</dbReference>
<dbReference type="PANTHER" id="PTHR20856">
    <property type="entry name" value="DNA-DIRECTED RNA POLYMERASE I SUBUNIT 2"/>
    <property type="match status" value="1"/>
</dbReference>
<dbReference type="Gene3D" id="3.90.1110.10">
    <property type="entry name" value="RNA polymerase Rpb2, domain 2"/>
    <property type="match status" value="1"/>
</dbReference>
<feature type="domain" description="DNA-directed RNA polymerase beta subunit external 1" evidence="16">
    <location>
        <begin position="571"/>
        <end position="639"/>
    </location>
</feature>
<dbReference type="InterPro" id="IPR014724">
    <property type="entry name" value="RNA_pol_RPB2_OB-fold"/>
</dbReference>
<dbReference type="SUPFAM" id="SSF64484">
    <property type="entry name" value="beta and beta-prime subunits of DNA dependent RNA-polymerase"/>
    <property type="match status" value="1"/>
</dbReference>
<evidence type="ECO:0000256" key="7">
    <source>
        <dbReference type="HAMAP-Rule" id="MF_01321"/>
    </source>
</evidence>
<evidence type="ECO:0000259" key="14">
    <source>
        <dbReference type="Pfam" id="PF04563"/>
    </source>
</evidence>
<dbReference type="AlphaFoldDB" id="A0A9D1I568"/>
<reference evidence="17" key="1">
    <citation type="submission" date="2020-10" db="EMBL/GenBank/DDBJ databases">
        <authorList>
            <person name="Gilroy R."/>
        </authorList>
    </citation>
    <scope>NUCLEOTIDE SEQUENCE</scope>
    <source>
        <strain evidence="17">11300</strain>
    </source>
</reference>
<dbReference type="InterPro" id="IPR007120">
    <property type="entry name" value="DNA-dir_RNAP_su2_dom"/>
</dbReference>
<dbReference type="CDD" id="cd00653">
    <property type="entry name" value="RNA_pol_B_RPB2"/>
    <property type="match status" value="1"/>
</dbReference>
<dbReference type="Gene3D" id="2.40.50.100">
    <property type="match status" value="1"/>
</dbReference>
<evidence type="ECO:0000259" key="13">
    <source>
        <dbReference type="Pfam" id="PF04561"/>
    </source>
</evidence>
<feature type="domain" description="RNA polymerase Rpb2" evidence="13">
    <location>
        <begin position="385"/>
        <end position="434"/>
    </location>
</feature>
<dbReference type="Gene3D" id="3.90.1100.10">
    <property type="match status" value="1"/>
</dbReference>
<name>A0A9D1I568_9FIRM</name>
<dbReference type="InterPro" id="IPR010243">
    <property type="entry name" value="RNA_pol_bsu_bac"/>
</dbReference>
<dbReference type="GO" id="GO:0003677">
    <property type="term" value="F:DNA binding"/>
    <property type="evidence" value="ECO:0007669"/>
    <property type="project" value="UniProtKB-UniRule"/>
</dbReference>
<dbReference type="EMBL" id="DVMO01000147">
    <property type="protein sequence ID" value="HIU28576.1"/>
    <property type="molecule type" value="Genomic_DNA"/>
</dbReference>
<evidence type="ECO:0000256" key="8">
    <source>
        <dbReference type="RuleBase" id="RU000434"/>
    </source>
</evidence>
<dbReference type="Gene3D" id="2.30.150.10">
    <property type="entry name" value="DNA-directed RNA polymerase, beta subunit, external 1 domain"/>
    <property type="match status" value="1"/>
</dbReference>
<dbReference type="Proteomes" id="UP000824091">
    <property type="component" value="Unassembled WGS sequence"/>
</dbReference>
<dbReference type="InterPro" id="IPR007644">
    <property type="entry name" value="RNA_pol_bsu_protrusion"/>
</dbReference>
<keyword evidence="2 7" id="KW-0240">DNA-directed RNA polymerase</keyword>
<dbReference type="Gene3D" id="2.40.50.150">
    <property type="match status" value="1"/>
</dbReference>
<dbReference type="Pfam" id="PF04563">
    <property type="entry name" value="RNA_pol_Rpb2_1"/>
    <property type="match status" value="1"/>
</dbReference>
<dbReference type="InterPro" id="IPR015712">
    <property type="entry name" value="DNA-dir_RNA_pol_su2"/>
</dbReference>
<evidence type="ECO:0000256" key="4">
    <source>
        <dbReference type="ARBA" id="ARBA00022695"/>
    </source>
</evidence>
<keyword evidence="3 7" id="KW-0808">Transferase</keyword>
<evidence type="ECO:0000313" key="18">
    <source>
        <dbReference type="Proteomes" id="UP000824091"/>
    </source>
</evidence>
<dbReference type="NCBIfam" id="TIGR02013">
    <property type="entry name" value="rpoB"/>
    <property type="match status" value="1"/>
</dbReference>
<dbReference type="GO" id="GO:0032549">
    <property type="term" value="F:ribonucleoside binding"/>
    <property type="evidence" value="ECO:0007669"/>
    <property type="project" value="InterPro"/>
</dbReference>
<dbReference type="Pfam" id="PF04560">
    <property type="entry name" value="RNA_pol_Rpb2_7"/>
    <property type="match status" value="1"/>
</dbReference>
<evidence type="ECO:0000256" key="6">
    <source>
        <dbReference type="ARBA" id="ARBA00048552"/>
    </source>
</evidence>
<feature type="domain" description="RNA polymerase Rpb2" evidence="12">
    <location>
        <begin position="1089"/>
        <end position="1164"/>
    </location>
</feature>
<evidence type="ECO:0000256" key="2">
    <source>
        <dbReference type="ARBA" id="ARBA00022478"/>
    </source>
</evidence>
<feature type="domain" description="RNA polymerase beta subunit protrusion" evidence="14">
    <location>
        <begin position="26"/>
        <end position="479"/>
    </location>
</feature>
<dbReference type="InterPro" id="IPR037033">
    <property type="entry name" value="DNA-dir_RNAP_su2_hyb_sf"/>
</dbReference>
<gene>
    <name evidence="7 17" type="primary">rpoB</name>
    <name evidence="17" type="ORF">IAD16_09415</name>
</gene>
<dbReference type="InterPro" id="IPR042107">
    <property type="entry name" value="DNA-dir_RNA_pol_bsu_ext_1_sf"/>
</dbReference>
<dbReference type="InterPro" id="IPR007641">
    <property type="entry name" value="RNA_pol_Rpb2_7"/>
</dbReference>
<dbReference type="FunFam" id="3.90.1800.10:FF:000001">
    <property type="entry name" value="DNA-directed RNA polymerase subunit beta"/>
    <property type="match status" value="1"/>
</dbReference>
<dbReference type="NCBIfam" id="NF001616">
    <property type="entry name" value="PRK00405.1"/>
    <property type="match status" value="1"/>
</dbReference>
<comment type="similarity">
    <text evidence="7 8">Belongs to the RNA polymerase beta chain family.</text>
</comment>
<feature type="region of interest" description="Disordered" evidence="10">
    <location>
        <begin position="1192"/>
        <end position="1236"/>
    </location>
</feature>
<evidence type="ECO:0000256" key="1">
    <source>
        <dbReference type="ARBA" id="ARBA00004026"/>
    </source>
</evidence>
<dbReference type="InterPro" id="IPR007642">
    <property type="entry name" value="RNA_pol_Rpb2_2"/>
</dbReference>
<dbReference type="PROSITE" id="PS01166">
    <property type="entry name" value="RNA_POL_BETA"/>
    <property type="match status" value="1"/>
</dbReference>
<feature type="domain" description="RNA polymerase Rpb2" evidence="13">
    <location>
        <begin position="139"/>
        <end position="283"/>
    </location>
</feature>
<dbReference type="GO" id="GO:0006351">
    <property type="term" value="P:DNA-templated transcription"/>
    <property type="evidence" value="ECO:0007669"/>
    <property type="project" value="UniProtKB-UniRule"/>
</dbReference>
<organism evidence="17 18">
    <name type="scientific">Candidatus Fimisoma avicola</name>
    <dbReference type="NCBI Taxonomy" id="2840826"/>
    <lineage>
        <taxon>Bacteria</taxon>
        <taxon>Bacillati</taxon>
        <taxon>Bacillota</taxon>
        <taxon>Clostridia</taxon>
        <taxon>Eubacteriales</taxon>
        <taxon>Candidatus Fimisoma</taxon>
    </lineage>
</organism>
<dbReference type="EC" id="2.7.7.6" evidence="7 9"/>
<comment type="catalytic activity">
    <reaction evidence="6 7 9">
        <text>RNA(n) + a ribonucleoside 5'-triphosphate = RNA(n+1) + diphosphate</text>
        <dbReference type="Rhea" id="RHEA:21248"/>
        <dbReference type="Rhea" id="RHEA-COMP:14527"/>
        <dbReference type="Rhea" id="RHEA-COMP:17342"/>
        <dbReference type="ChEBI" id="CHEBI:33019"/>
        <dbReference type="ChEBI" id="CHEBI:61557"/>
        <dbReference type="ChEBI" id="CHEBI:140395"/>
        <dbReference type="EC" id="2.7.7.6"/>
    </reaction>
</comment>
<dbReference type="GO" id="GO:0003899">
    <property type="term" value="F:DNA-directed RNA polymerase activity"/>
    <property type="evidence" value="ECO:0007669"/>
    <property type="project" value="UniProtKB-UniRule"/>
</dbReference>
<dbReference type="Pfam" id="PF04565">
    <property type="entry name" value="RNA_pol_Rpb2_3"/>
    <property type="match status" value="1"/>
</dbReference>
<comment type="function">
    <text evidence="1 7 9">DNA-dependent RNA polymerase catalyzes the transcription of DNA into RNA using the four ribonucleoside triphosphates as substrates.</text>
</comment>
<keyword evidence="5 7" id="KW-0804">Transcription</keyword>
<evidence type="ECO:0000313" key="17">
    <source>
        <dbReference type="EMBL" id="HIU28576.1"/>
    </source>
</evidence>
<sequence length="1236" mass="139052">MPRPIKVGRKERMTFAKINEVCEMPNLIQIQTDSYKWFIEEGLREVFEDISPIKDYADNLVLEFIDYAITDSPKYEQEECKERDVTYAAPLKVKVRLINKETGEVKEQEVFMGDFPLMTEKGTFIYNGAERVVVTQLVRSPGPYYDVTYDKSNNKLFSTTIIPNRGAWLEYETDSNEIISVRVDRTRKQPVTTLMRALGFGSDQEILEIFGEDVRLKKTLEKDTASNYEEGLKEIYRKLRPTEPPTVESARALLNSLFFDPKRYDLAKVGRYKYNKKLGISNRINGVTVAEDVINPETGEIMAEKGHKIGRDLAMEIENAGVRYVYAYGLDKDKEDVVTKIIGNNFVDLQSYVNFDISELKLADKAFYPVLREILDSCQTDDEIRTKLKERKHDLSPKHIIIEDIIASISYILNLNYGIGDIDDIDHLGNRRLRTVGELLQNQFRIGLARMERVVKERMTIQDIDVTTPQALMNIRPVTAAIKEFFGSSQLSQFMDQNNPLAELTHKRRLSALGPGGLSRERAGFEVRDVHQSHYGRMCPIETPEGPNIGLIGSLTTYGIVNEYGFIETPYRVVDKETHRVTDEIHYLTADEEEMMIIAQANEPLDSEGHFINSKVASRGEHGEIALMPREEIDYMDVSPKQVVSVATAMIPFLENDDANRALMGSNMQRQAVPLLVSEAPIVGTGMEYKAARDSGVVILAKNSGTVEFVDAENIVIRRDEDNKTDSYKLLKFKRSNQGTCINQRPIVSHGEHVEEGEVIADGPSTDLGEIALGKNLLIGFMTWEGYNYEDAIILNERLLMDDVLTSLHIVEYEAEARDTKLGPEEITRDIPNVGEDALKDLDEEGIVRIGAEVNSSDILVGKVTPKGETELTAEERLLRAIFGEKAREVRDTSLRVPHGETGIVVDVKIFCRENGDELPPGVNKLVRCYIATKRKINVGDKMAGRHGNKGVISRILPEEDMPFLDNGQPLQVMLNPLGVPSRMNVGQVLEVHLGLAAKKKGWYISTPVFDGAKENDIIGLLKECGYPETGKLQLRDGRTGEPFDNPVTVGYMYMLKLHHLVDDKIHARSTGPYSLVTQQPLGGKAQFGGQRFGEMEVWALEAYGAAYTLQEILTVKSDDIVGRVKTYEAIVKGENIPTPGIPESFKVLIKEMQALGLDVKVLSENDEEIQIKEASEYDDDVPTISGIMDAENEIGDDENLLNDGFTEEDADDEDDDYGFDDEPSDFDFDDDFKSE</sequence>
<evidence type="ECO:0000256" key="3">
    <source>
        <dbReference type="ARBA" id="ARBA00022679"/>
    </source>
</evidence>
<feature type="domain" description="DNA-directed RNA polymerase subunit 2 hybrid-binding" evidence="11">
    <location>
        <begin position="701"/>
        <end position="1087"/>
    </location>
</feature>
<comment type="caution">
    <text evidence="17">The sequence shown here is derived from an EMBL/GenBank/DDBJ whole genome shotgun (WGS) entry which is preliminary data.</text>
</comment>
<feature type="domain" description="RNA polymerase Rpb2" evidence="15">
    <location>
        <begin position="493"/>
        <end position="558"/>
    </location>
</feature>
<dbReference type="Pfam" id="PF00562">
    <property type="entry name" value="RNA_pol_Rpb2_6"/>
    <property type="match status" value="1"/>
</dbReference>
<protein>
    <recommendedName>
        <fullName evidence="7 9">DNA-directed RNA polymerase subunit beta</fullName>
        <shortName evidence="7">RNAP subunit beta</shortName>
        <ecNumber evidence="7 9">2.7.7.6</ecNumber>
    </recommendedName>
    <alternativeName>
        <fullName evidence="7">RNA polymerase subunit beta</fullName>
    </alternativeName>
    <alternativeName>
        <fullName evidence="7">Transcriptase subunit beta</fullName>
    </alternativeName>
</protein>
<reference evidence="17" key="2">
    <citation type="journal article" date="2021" name="PeerJ">
        <title>Extensive microbial diversity within the chicken gut microbiome revealed by metagenomics and culture.</title>
        <authorList>
            <person name="Gilroy R."/>
            <person name="Ravi A."/>
            <person name="Getino M."/>
            <person name="Pursley I."/>
            <person name="Horton D.L."/>
            <person name="Alikhan N.F."/>
            <person name="Baker D."/>
            <person name="Gharbi K."/>
            <person name="Hall N."/>
            <person name="Watson M."/>
            <person name="Adriaenssens E.M."/>
            <person name="Foster-Nyarko E."/>
            <person name="Jarju S."/>
            <person name="Secka A."/>
            <person name="Antonio M."/>
            <person name="Oren A."/>
            <person name="Chaudhuri R.R."/>
            <person name="La Ragione R."/>
            <person name="Hildebrand F."/>
            <person name="Pallen M.J."/>
        </authorList>
    </citation>
    <scope>NUCLEOTIDE SEQUENCE</scope>
    <source>
        <strain evidence="17">11300</strain>
    </source>
</reference>
<proteinExistence type="inferred from homology"/>
<evidence type="ECO:0000259" key="16">
    <source>
        <dbReference type="Pfam" id="PF10385"/>
    </source>
</evidence>
<evidence type="ECO:0000256" key="5">
    <source>
        <dbReference type="ARBA" id="ARBA00023163"/>
    </source>
</evidence>
<evidence type="ECO:0000256" key="10">
    <source>
        <dbReference type="SAM" id="MobiDB-lite"/>
    </source>
</evidence>
<dbReference type="HAMAP" id="MF_01321">
    <property type="entry name" value="RNApol_bact_RpoB"/>
    <property type="match status" value="1"/>
</dbReference>
<dbReference type="Pfam" id="PF04561">
    <property type="entry name" value="RNA_pol_Rpb2_2"/>
    <property type="match status" value="2"/>
</dbReference>
<keyword evidence="4 7" id="KW-0548">Nucleotidyltransferase</keyword>
<dbReference type="Gene3D" id="2.40.270.10">
    <property type="entry name" value="DNA-directed RNA polymerase, subunit 2, domain 6"/>
    <property type="match status" value="1"/>
</dbReference>
<accession>A0A9D1I568</accession>
<comment type="subunit">
    <text evidence="7 9">The RNAP catalytic core consists of 2 alpha, 1 beta, 1 beta' and 1 omega subunit. When a sigma factor is associated with the core the holoenzyme is formed, which can initiate transcription.</text>
</comment>
<dbReference type="InterPro" id="IPR037034">
    <property type="entry name" value="RNA_pol_Rpb2_2_sf"/>
</dbReference>
<evidence type="ECO:0000259" key="15">
    <source>
        <dbReference type="Pfam" id="PF04565"/>
    </source>
</evidence>
<dbReference type="Pfam" id="PF10385">
    <property type="entry name" value="RNA_pol_Rpb2_45"/>
    <property type="match status" value="1"/>
</dbReference>
<evidence type="ECO:0000256" key="9">
    <source>
        <dbReference type="RuleBase" id="RU363031"/>
    </source>
</evidence>
<dbReference type="InterPro" id="IPR019462">
    <property type="entry name" value="DNA-dir_RNA_pol_bsu_external_1"/>
</dbReference>
<evidence type="ECO:0000259" key="12">
    <source>
        <dbReference type="Pfam" id="PF04560"/>
    </source>
</evidence>